<feature type="region of interest" description="Disordered" evidence="2">
    <location>
        <begin position="400"/>
        <end position="422"/>
    </location>
</feature>
<dbReference type="Pfam" id="PF20148">
    <property type="entry name" value="DUF6531"/>
    <property type="match status" value="1"/>
</dbReference>
<dbReference type="InterPro" id="IPR049082">
    <property type="entry name" value="T7SS_signal"/>
</dbReference>
<dbReference type="NCBIfam" id="TIGR03696">
    <property type="entry name" value="Rhs_assc_core"/>
    <property type="match status" value="1"/>
</dbReference>
<evidence type="ECO:0000259" key="5">
    <source>
        <dbReference type="Pfam" id="PF25023"/>
    </source>
</evidence>
<dbReference type="NCBIfam" id="TIGR01643">
    <property type="entry name" value="YD_repeat_2x"/>
    <property type="match status" value="11"/>
</dbReference>
<feature type="domain" description="Putative T7SS secretion signal" evidence="4">
    <location>
        <begin position="15"/>
        <end position="260"/>
    </location>
</feature>
<dbReference type="InterPro" id="IPR006530">
    <property type="entry name" value="YD"/>
</dbReference>
<evidence type="ECO:0000259" key="4">
    <source>
        <dbReference type="Pfam" id="PF21725"/>
    </source>
</evidence>
<feature type="compositionally biased region" description="Basic and acidic residues" evidence="2">
    <location>
        <begin position="400"/>
        <end position="417"/>
    </location>
</feature>
<dbReference type="Pfam" id="PF25023">
    <property type="entry name" value="TEN_YD-shell"/>
    <property type="match status" value="2"/>
</dbReference>
<evidence type="ECO:0000256" key="1">
    <source>
        <dbReference type="ARBA" id="ARBA00022737"/>
    </source>
</evidence>
<dbReference type="EMBL" id="WEGJ01000006">
    <property type="protein sequence ID" value="MQY12446.1"/>
    <property type="molecule type" value="Genomic_DNA"/>
</dbReference>
<gene>
    <name evidence="6" type="ORF">SRB5_25800</name>
</gene>
<dbReference type="PANTHER" id="PTHR32305:SF15">
    <property type="entry name" value="PROTEIN RHSA-RELATED"/>
    <property type="match status" value="1"/>
</dbReference>
<feature type="domain" description="Teneurin-like YD-shell" evidence="5">
    <location>
        <begin position="1352"/>
        <end position="1431"/>
    </location>
</feature>
<feature type="region of interest" description="Disordered" evidence="2">
    <location>
        <begin position="490"/>
        <end position="509"/>
    </location>
</feature>
<accession>A0A7K0CGC4</accession>
<dbReference type="Gene3D" id="2.180.10.10">
    <property type="entry name" value="RHS repeat-associated core"/>
    <property type="match status" value="3"/>
</dbReference>
<evidence type="ECO:0008006" key="8">
    <source>
        <dbReference type="Google" id="ProtNLM"/>
    </source>
</evidence>
<dbReference type="InterPro" id="IPR056823">
    <property type="entry name" value="TEN-like_YD-shell"/>
</dbReference>
<reference evidence="6 7" key="1">
    <citation type="submission" date="2019-10" db="EMBL/GenBank/DDBJ databases">
        <title>Streptomyces smaragdinus sp. nov. and Streptomyces fabii sp. nov., isolated from the gut of fungus growing-termite Macrotermes natalensis.</title>
        <authorList>
            <person name="Schwitalla J."/>
            <person name="Benndorf R."/>
            <person name="Martin K."/>
            <person name="De Beer W."/>
            <person name="Kaster A.-K."/>
            <person name="Vollmers J."/>
            <person name="Poulsen M."/>
            <person name="Beemelmanns C."/>
        </authorList>
    </citation>
    <scope>NUCLEOTIDE SEQUENCE [LARGE SCALE GENOMIC DNA]</scope>
    <source>
        <strain evidence="6 7">RB5</strain>
    </source>
</reference>
<feature type="domain" description="DUF6531" evidence="3">
    <location>
        <begin position="422"/>
        <end position="492"/>
    </location>
</feature>
<dbReference type="RefSeq" id="WP_323377840.1">
    <property type="nucleotide sequence ID" value="NZ_WEGJ01000006.1"/>
</dbReference>
<proteinExistence type="predicted"/>
<protein>
    <recommendedName>
        <fullName evidence="8">Type IV secretion protein Rhs</fullName>
    </recommendedName>
</protein>
<feature type="region of interest" description="Disordered" evidence="2">
    <location>
        <begin position="200"/>
        <end position="219"/>
    </location>
</feature>
<sequence>MGIGDFVSDITPDSIEDAIEDGTEWVGDRVEDAGDWTADRLDDVGWESGADWVRENSRSLANQMGAQVDEMQLGETEDKTKLVYGSPDKLRSTATNLRKLGQSFTGVGNGLKGLDSAHLKGAAANAFRDTVSIEPPKWFTAADAFVRASSALDQFAGTVTWAQGQAQLALDKFEEGMRASDSYESTVNSYNDAVDRYNAQPAESRDPSSLPPKPGSANPGIALMNEAQEILGEARRQRNSAADTAAATIRTARDAAPPKPSYGEQAMDGLEELQAMQTHFTGGIVKGAAGIISFARSVNPTDPYNLTHPAEYVTNLNNTAAGLVQVANDPWGAGRQMVTDFMKDPAEGLGRLVPDLALTAATGGGGAAVKATRLADEAADLARLAEKGDDLADAGRTARRTLDDDLPGGHDPHRAPDADDTDPVDLATGRMFLPQTDVVLPGVLPLAFTRRVESGYRAGRFFGPAWSSTVDERLEVDAAGVIHVTAEGKLRPYPHPVPGTPTRPEHGPVRSRLERAEDGDYRLTDPDTGLVKHFAAPPGAEPGEDGTAWLAETADRNGNRITVDRAADGTPQALAHSAGYHLKVTVTDRRVTALALAGAGPGGADQPVIAYEYDDRGDLVRSAKTEGSTAVFAYDDRRRMTGWTDSNGRSYSYTYDDRDRVVAEGGESGHYQLTIGYGEPDPVTGERITTVTTAAGHTTRHRIDDRCRTLAITDALGHTTRFSHDAHGRVLTVTDPLGRTTAHTYDDEGLPRTLVLPDGGERRMRHNELGLPVELTAADGSRSRREYDERGNCVAAVDPAGRASRYTYDGRGRLVAVTPPGAGDTPGPATTVRCDEAGLPLAITDELGGVTRYTRDGFGRPTAVTDPTGATTLLRWTVSGRLVRRTYPDGTAESWTHDGQGNCTSRTDRTGLTTRYEYGPFDVLTARTDPDGVRHTFEHDAQTRLTRVTNAQGATWAYTYDAVGRVVSETDFDGRTVGYTLDAAGQLTAFTTPLGEEIRYERDELGRVTRKDAAGAVFTYAYDPAGRLAQATGPDAELICQYDRTGRIKTELVNGRAMTYRYDERGRRVRRVTPSGSVTAYTYDETGRLAGLTAGGQEVSFTRDVLGRELRREIGDTLSLATSWDDAGRLAAHELAAGERTLNRRAYTYRADGHVTGIDDTLRGPRRFDLDESGRVTGVTAAGWSESYAYDEAGNQTAASWPDRHADAEAQGERAYTGTRITRAGRNRYEYDGAGRLVLRTRTRLSRKPDTWRYAYDAENRLTSVATPDGVEWRYAYDPLGRRIAKRRLAGDGSVAEETDFTWDGSVLCEQTSSEPGTLPHPVTTTWDHQGRIPLTQTERMLDGATQQEIDRRFFAVATDLIGTPTELVSADGEIAWHTRSTLWGTTTWNADARAYTPLRFPGQYYDPETGLHYNHHRYYDPATARYTTPDPLGLTPAPNPATYVHNPHTWIDPLGLTPGDGVEWVNPDDINFTQRSVSPNNYAEKMIDGRWDWERPGVRLHVMEVDGQLVSYDNRRLDAARAANEALGGEYRVPVERVGPDDPYPGKRFDTWGDAFHDRMHKPINSGPNGEPVPRQGLNERPEHIAGSGKGYPGR</sequence>
<dbReference type="Pfam" id="PF05593">
    <property type="entry name" value="RHS_repeat"/>
    <property type="match status" value="3"/>
</dbReference>
<name>A0A7K0CGC4_9ACTN</name>
<evidence type="ECO:0000313" key="6">
    <source>
        <dbReference type="EMBL" id="MQY12446.1"/>
    </source>
</evidence>
<dbReference type="Proteomes" id="UP000466345">
    <property type="component" value="Unassembled WGS sequence"/>
</dbReference>
<comment type="caution">
    <text evidence="6">The sequence shown here is derived from an EMBL/GenBank/DDBJ whole genome shotgun (WGS) entry which is preliminary data.</text>
</comment>
<evidence type="ECO:0000256" key="2">
    <source>
        <dbReference type="SAM" id="MobiDB-lite"/>
    </source>
</evidence>
<evidence type="ECO:0000313" key="7">
    <source>
        <dbReference type="Proteomes" id="UP000466345"/>
    </source>
</evidence>
<keyword evidence="7" id="KW-1185">Reference proteome</keyword>
<feature type="region of interest" description="Disordered" evidence="2">
    <location>
        <begin position="1559"/>
        <end position="1596"/>
    </location>
</feature>
<dbReference type="InterPro" id="IPR031325">
    <property type="entry name" value="RHS_repeat"/>
</dbReference>
<evidence type="ECO:0000259" key="3">
    <source>
        <dbReference type="Pfam" id="PF20148"/>
    </source>
</evidence>
<dbReference type="InterPro" id="IPR050708">
    <property type="entry name" value="T6SS_VgrG/RHS"/>
</dbReference>
<keyword evidence="1" id="KW-0677">Repeat</keyword>
<dbReference type="PANTHER" id="PTHR32305">
    <property type="match status" value="1"/>
</dbReference>
<dbReference type="Pfam" id="PF21725">
    <property type="entry name" value="T7SS_signal"/>
    <property type="match status" value="1"/>
</dbReference>
<feature type="domain" description="Teneurin-like YD-shell" evidence="5">
    <location>
        <begin position="883"/>
        <end position="1290"/>
    </location>
</feature>
<dbReference type="InterPro" id="IPR045351">
    <property type="entry name" value="DUF6531"/>
</dbReference>
<dbReference type="InterPro" id="IPR022385">
    <property type="entry name" value="Rhs_assc_core"/>
</dbReference>
<organism evidence="6 7">
    <name type="scientific">Streptomyces smaragdinus</name>
    <dbReference type="NCBI Taxonomy" id="2585196"/>
    <lineage>
        <taxon>Bacteria</taxon>
        <taxon>Bacillati</taxon>
        <taxon>Actinomycetota</taxon>
        <taxon>Actinomycetes</taxon>
        <taxon>Kitasatosporales</taxon>
        <taxon>Streptomycetaceae</taxon>
        <taxon>Streptomyces</taxon>
    </lineage>
</organism>